<dbReference type="NCBIfam" id="NF047433">
    <property type="entry name" value="Lepto_7_Nterm"/>
    <property type="match status" value="1"/>
</dbReference>
<organism evidence="2 3">
    <name type="scientific">Leptospira santarosai serovar Arenal str. MAVJ 401</name>
    <dbReference type="NCBI Taxonomy" id="1049976"/>
    <lineage>
        <taxon>Bacteria</taxon>
        <taxon>Pseudomonadati</taxon>
        <taxon>Spirochaetota</taxon>
        <taxon>Spirochaetia</taxon>
        <taxon>Leptospirales</taxon>
        <taxon>Leptospiraceae</taxon>
        <taxon>Leptospira</taxon>
    </lineage>
</organism>
<name>M6JMG1_9LEPT</name>
<evidence type="ECO:0000313" key="3">
    <source>
        <dbReference type="Proteomes" id="UP000012106"/>
    </source>
</evidence>
<feature type="transmembrane region" description="Helical" evidence="1">
    <location>
        <begin position="50"/>
        <end position="67"/>
    </location>
</feature>
<gene>
    <name evidence="2" type="ORF">LEP1GSC063_3378</name>
</gene>
<keyword evidence="1" id="KW-0472">Membrane</keyword>
<evidence type="ECO:0000313" key="2">
    <source>
        <dbReference type="EMBL" id="EMN23039.1"/>
    </source>
</evidence>
<sequence>MILKSNFRMKSTAEAYYSMRNSVDGGFFILKSRLSAFNKRSFRNSSCRELLYVLFFLWICSFTNLNAKSVLLKNGRKIDNVEVRAVSKGFEIVHKNGKVERVSLTEVRKIFISNRVPDPIKKPEAVQSIEIPHLDTKTTESLPVIRGKKSGVAVFAEGLIPGWSRLLRNDSYSLKCLGVIFILTELYLAQKSYVYLSPVESALKSSKPSLSPEELIGFASRDTNLINLALVKSIYSNSSKVFLSDGQLMSKERYLYEKQAYVSAFIFVLILDAFLGYTFENWDVVPNLNVSFREKEVSGGVTFRF</sequence>
<protein>
    <submittedName>
        <fullName evidence="2">Uncharacterized protein</fullName>
    </submittedName>
</protein>
<dbReference type="Proteomes" id="UP000012106">
    <property type="component" value="Unassembled WGS sequence"/>
</dbReference>
<accession>M6JMG1</accession>
<feature type="transmembrane region" description="Helical" evidence="1">
    <location>
        <begin position="260"/>
        <end position="279"/>
    </location>
</feature>
<dbReference type="AlphaFoldDB" id="M6JMG1"/>
<evidence type="ECO:0000256" key="1">
    <source>
        <dbReference type="SAM" id="Phobius"/>
    </source>
</evidence>
<keyword evidence="1" id="KW-1133">Transmembrane helix</keyword>
<proteinExistence type="predicted"/>
<comment type="caution">
    <text evidence="2">The sequence shown here is derived from an EMBL/GenBank/DDBJ whole genome shotgun (WGS) entry which is preliminary data.</text>
</comment>
<dbReference type="EMBL" id="AHMU02000018">
    <property type="protein sequence ID" value="EMN23039.1"/>
    <property type="molecule type" value="Genomic_DNA"/>
</dbReference>
<reference evidence="2 3" key="1">
    <citation type="submission" date="2013-01" db="EMBL/GenBank/DDBJ databases">
        <authorList>
            <person name="Harkins D.M."/>
            <person name="Durkin A.S."/>
            <person name="Brinkac L.M."/>
            <person name="Haft D.H."/>
            <person name="Selengut J.D."/>
            <person name="Sanka R."/>
            <person name="DePew J."/>
            <person name="Purushe J."/>
            <person name="Hartskeerl R.A."/>
            <person name="Ahmed A."/>
            <person name="van der Linden H."/>
            <person name="Goris M.G.A."/>
            <person name="Vinetz J.M."/>
            <person name="Sutton G.G."/>
            <person name="Nierman W.C."/>
            <person name="Fouts D.E."/>
        </authorList>
    </citation>
    <scope>NUCLEOTIDE SEQUENCE [LARGE SCALE GENOMIC DNA]</scope>
    <source>
        <strain evidence="2 3">MAVJ 401</strain>
    </source>
</reference>
<keyword evidence="1" id="KW-0812">Transmembrane</keyword>